<organism evidence="2 3">
    <name type="scientific">Panagrolaimus davidi</name>
    <dbReference type="NCBI Taxonomy" id="227884"/>
    <lineage>
        <taxon>Eukaryota</taxon>
        <taxon>Metazoa</taxon>
        <taxon>Ecdysozoa</taxon>
        <taxon>Nematoda</taxon>
        <taxon>Chromadorea</taxon>
        <taxon>Rhabditida</taxon>
        <taxon>Tylenchina</taxon>
        <taxon>Panagrolaimomorpha</taxon>
        <taxon>Panagrolaimoidea</taxon>
        <taxon>Panagrolaimidae</taxon>
        <taxon>Panagrolaimus</taxon>
    </lineage>
</organism>
<sequence>MPSQTALQGLQPIPAQISATNAPVNVETQTNIPDPFTTPHAPRIITSKNTATRTPRKPRAKPIYDEASGQKDSRKRRADKNQNVNDRIIGLSNHLMGNRDKFNLNEKGQIVDEKTGKAIPGSNQLDVAEYIVKGSTSAATPKGYKKINKILDADAEVKRFKVTNWAK</sequence>
<protein>
    <submittedName>
        <fullName evidence="3">Uncharacterized protein</fullName>
    </submittedName>
</protein>
<evidence type="ECO:0000313" key="2">
    <source>
        <dbReference type="Proteomes" id="UP000887578"/>
    </source>
</evidence>
<evidence type="ECO:0000313" key="3">
    <source>
        <dbReference type="WBParaSite" id="PDA_v2.g5936.t1"/>
    </source>
</evidence>
<dbReference type="AlphaFoldDB" id="A0A914QVS1"/>
<proteinExistence type="predicted"/>
<accession>A0A914QVS1</accession>
<dbReference type="Proteomes" id="UP000887578">
    <property type="component" value="Unplaced"/>
</dbReference>
<evidence type="ECO:0000256" key="1">
    <source>
        <dbReference type="SAM" id="MobiDB-lite"/>
    </source>
</evidence>
<name>A0A914QVS1_9BILA</name>
<feature type="compositionally biased region" description="Basic and acidic residues" evidence="1">
    <location>
        <begin position="62"/>
        <end position="72"/>
    </location>
</feature>
<dbReference type="WBParaSite" id="PDA_v2.g5936.t1">
    <property type="protein sequence ID" value="PDA_v2.g5936.t1"/>
    <property type="gene ID" value="PDA_v2.g5936"/>
</dbReference>
<feature type="region of interest" description="Disordered" evidence="1">
    <location>
        <begin position="27"/>
        <end position="85"/>
    </location>
</feature>
<reference evidence="3" key="1">
    <citation type="submission" date="2022-11" db="UniProtKB">
        <authorList>
            <consortium name="WormBaseParasite"/>
        </authorList>
    </citation>
    <scope>IDENTIFICATION</scope>
</reference>
<keyword evidence="2" id="KW-1185">Reference proteome</keyword>